<organism evidence="2 3">
    <name type="scientific">Actinopolymorpha singaporensis</name>
    <dbReference type="NCBI Taxonomy" id="117157"/>
    <lineage>
        <taxon>Bacteria</taxon>
        <taxon>Bacillati</taxon>
        <taxon>Actinomycetota</taxon>
        <taxon>Actinomycetes</taxon>
        <taxon>Propionibacteriales</taxon>
        <taxon>Actinopolymorphaceae</taxon>
        <taxon>Actinopolymorpha</taxon>
    </lineage>
</organism>
<keyword evidence="3" id="KW-1185">Reference proteome</keyword>
<dbReference type="STRING" id="117157.SAMN04489717_3270"/>
<sequence>MVIRMVRRPATHDSAVESQREGLTRRALLHRSGVAAAVFSVGACSSGSGEPEGPKKGTTPSGSPNRKGSDRKPLAPPASFKEAPVLAAQVRQGTLPPVEKRLPESPYVVPHNRLEPGNYGGTLRMMLPALTTPR</sequence>
<evidence type="ECO:0000313" key="2">
    <source>
        <dbReference type="EMBL" id="SDS61689.1"/>
    </source>
</evidence>
<dbReference type="Proteomes" id="UP000198983">
    <property type="component" value="Chromosome I"/>
</dbReference>
<name>A0A1H1TQ52_9ACTN</name>
<proteinExistence type="predicted"/>
<feature type="region of interest" description="Disordered" evidence="1">
    <location>
        <begin position="43"/>
        <end position="80"/>
    </location>
</feature>
<dbReference type="AlphaFoldDB" id="A0A1H1TQ52"/>
<evidence type="ECO:0000313" key="3">
    <source>
        <dbReference type="Proteomes" id="UP000198983"/>
    </source>
</evidence>
<gene>
    <name evidence="2" type="ORF">SAMN04489717_3270</name>
</gene>
<protein>
    <submittedName>
        <fullName evidence="2">Uncharacterized protein</fullName>
    </submittedName>
</protein>
<evidence type="ECO:0000256" key="1">
    <source>
        <dbReference type="SAM" id="MobiDB-lite"/>
    </source>
</evidence>
<accession>A0A1H1TQ52</accession>
<reference evidence="2 3" key="1">
    <citation type="submission" date="2016-10" db="EMBL/GenBank/DDBJ databases">
        <authorList>
            <person name="de Groot N.N."/>
        </authorList>
    </citation>
    <scope>NUCLEOTIDE SEQUENCE [LARGE SCALE GENOMIC DNA]</scope>
    <source>
        <strain evidence="2 3">DSM 22024</strain>
    </source>
</reference>
<dbReference type="EMBL" id="LT629732">
    <property type="protein sequence ID" value="SDS61689.1"/>
    <property type="molecule type" value="Genomic_DNA"/>
</dbReference>